<dbReference type="PATRIC" id="fig|1208365.4.peg.1309"/>
<dbReference type="InterPro" id="IPR036282">
    <property type="entry name" value="Glutathione-S-Trfase_C_sf"/>
</dbReference>
<evidence type="ECO:0000313" key="2">
    <source>
        <dbReference type="EMBL" id="EKO36048.1"/>
    </source>
</evidence>
<dbReference type="Pfam" id="PF13417">
    <property type="entry name" value="GST_N_3"/>
    <property type="match status" value="1"/>
</dbReference>
<dbReference type="InterPro" id="IPR036249">
    <property type="entry name" value="Thioredoxin-like_sf"/>
</dbReference>
<dbReference type="GO" id="GO:0016740">
    <property type="term" value="F:transferase activity"/>
    <property type="evidence" value="ECO:0007669"/>
    <property type="project" value="UniProtKB-KW"/>
</dbReference>
<dbReference type="InterPro" id="IPR004045">
    <property type="entry name" value="Glutathione_S-Trfase_N"/>
</dbReference>
<feature type="domain" description="GST N-terminal" evidence="1">
    <location>
        <begin position="9"/>
        <end position="80"/>
    </location>
</feature>
<dbReference type="SUPFAM" id="SSF52833">
    <property type="entry name" value="Thioredoxin-like"/>
    <property type="match status" value="1"/>
</dbReference>
<name>K6H0H5_9GAMM</name>
<dbReference type="SUPFAM" id="SSF47616">
    <property type="entry name" value="GST C-terminal domain-like"/>
    <property type="match status" value="1"/>
</dbReference>
<dbReference type="Gene3D" id="3.40.30.10">
    <property type="entry name" value="Glutaredoxin"/>
    <property type="match status" value="1"/>
</dbReference>
<comment type="caution">
    <text evidence="2">The sequence shown here is derived from an EMBL/GenBank/DDBJ whole genome shotgun (WGS) entry which is preliminary data.</text>
</comment>
<protein>
    <submittedName>
        <fullName evidence="2">Glutathione S-transferase, C-terminal domain protein</fullName>
    </submittedName>
</protein>
<dbReference type="EMBL" id="AMWX01000012">
    <property type="protein sequence ID" value="EKO36048.1"/>
    <property type="molecule type" value="Genomic_DNA"/>
</dbReference>
<dbReference type="Pfam" id="PF13410">
    <property type="entry name" value="GST_C_2"/>
    <property type="match status" value="1"/>
</dbReference>
<gene>
    <name evidence="2" type="ORF">B273_0720</name>
</gene>
<keyword evidence="2" id="KW-0808">Transferase</keyword>
<reference evidence="2 3" key="1">
    <citation type="submission" date="2012-09" db="EMBL/GenBank/DDBJ databases">
        <authorList>
            <person name="Dupont C.L."/>
            <person name="Rusch D.B."/>
            <person name="Lombardo M.-J."/>
            <person name="Novotny M."/>
            <person name="Yee-Greenbaum J."/>
            <person name="Laskin R."/>
        </authorList>
    </citation>
    <scope>NUCLEOTIDE SEQUENCE [LARGE SCALE GENOMIC DNA]</scope>
    <source>
        <strain evidence="2">SAR86E</strain>
    </source>
</reference>
<dbReference type="Proteomes" id="UP000010310">
    <property type="component" value="Unassembled WGS sequence"/>
</dbReference>
<dbReference type="STRING" id="1208365.B273_0720"/>
<keyword evidence="3" id="KW-1185">Reference proteome</keyword>
<dbReference type="Gene3D" id="1.20.1050.10">
    <property type="match status" value="1"/>
</dbReference>
<evidence type="ECO:0000313" key="3">
    <source>
        <dbReference type="Proteomes" id="UP000010310"/>
    </source>
</evidence>
<evidence type="ECO:0000259" key="1">
    <source>
        <dbReference type="Pfam" id="PF13417"/>
    </source>
</evidence>
<proteinExistence type="predicted"/>
<sequence>MFKDPITIYGSSISYFTGKMESYFKIRGIPYKRIVAPYPSFERKMKKRVGIHQMPAVVLPDGRWMTDTTSMIQWFESNLPHSSIIPSDPKQAFACYLIEDWADEWWWRPAMHYRWHYKEGANFASNHLAKELLGSFPAPHFLKKKFLTRRQRNGYTVGDGVSADNIVSIEANVKNLFRNLEKIFSKRTFIFGDHPSLADIGLSGPFLRHFALDPVPLKIIKNEAPAILNWLQSLWNIKLSNQEFSYLDNIPNDLSPLLNEIGKIYLPYLCANVDAVSKNKRRFEFKSDEMHFVGARYSQYRVWCLKQLQEKYHQLHENQKEDIKAMLSEHGCWEPLWRHQDLPMKGSQEEKLPFWAYRKMIGINE</sequence>
<dbReference type="AlphaFoldDB" id="K6H0H5"/>
<accession>K6H0H5</accession>
<organism evidence="2 3">
    <name type="scientific">SAR86 cluster bacterium SAR86E</name>
    <dbReference type="NCBI Taxonomy" id="1208365"/>
    <lineage>
        <taxon>Bacteria</taxon>
        <taxon>Pseudomonadati</taxon>
        <taxon>Pseudomonadota</taxon>
        <taxon>Gammaproteobacteria</taxon>
        <taxon>SAR86 cluster</taxon>
    </lineage>
</organism>